<sequence>MTQIPTTQHAIQFTGVDQIVHNTEKPVDPVGPTQMLLKVEACGICFSDTKLLHAFDSHPRKAEVISGIDPGALDEIPSYHPGSAPVTPGHEPVARIVAVGDAVEHFAVGDRVLVQADWKHLRTPKSNGAFGYNFDGALQEYVVVDERCVVSPDGEEFLIHVSDGPSAAAVGLIEPWATVEGSYAWKERNHVLPGGHLLVISDGETPGLAALVAKGEAAETVQVDGAGVSDLEGRTFDDIVYYGSDADVIESAAGLLGTRAVLCVVLNGETIDRKVSLDIGRVHYDFIRFCGTTGADPAEGYAWIPETGELRDGDKVAIIGAAGPMGQMHTMRAITSGFRDISVDATDLSSERLAHLESIVGPVADTRGVPLRVVNTAESPLERGYTHLSCMVPVPALVAQAVDLAAEGAIINAFAGIPAGTLGEFDLQGIIERRIFMLGTSGSDVSDMRTVLRKIEEGIIDTHISLDAVTGMAGFEDAIGSVMDRTAGGKIMVFPSLHDLPLTRLVDMPERLPHVAAKLNDGLWTKEAEKALLAGDDPTSAPK</sequence>
<protein>
    <submittedName>
        <fullName evidence="3">Alcohol dehydrogenase</fullName>
    </submittedName>
</protein>
<dbReference type="Pfam" id="PF08240">
    <property type="entry name" value="ADH_N"/>
    <property type="match status" value="1"/>
</dbReference>
<name>A0A1Q2CIZ2_9ACTN</name>
<dbReference type="Proteomes" id="UP000188324">
    <property type="component" value="Chromosome"/>
</dbReference>
<dbReference type="InterPro" id="IPR036291">
    <property type="entry name" value="NAD(P)-bd_dom_sf"/>
</dbReference>
<dbReference type="KEGG" id="tfl:RPIT_08900"/>
<dbReference type="OrthoDB" id="9797931at2"/>
<evidence type="ECO:0000313" key="3">
    <source>
        <dbReference type="EMBL" id="AQP46096.1"/>
    </source>
</evidence>
<dbReference type="RefSeq" id="WP_077344280.1">
    <property type="nucleotide sequence ID" value="NZ_FNPU01000007.1"/>
</dbReference>
<keyword evidence="4" id="KW-1185">Reference proteome</keyword>
<evidence type="ECO:0000259" key="2">
    <source>
        <dbReference type="Pfam" id="PF08240"/>
    </source>
</evidence>
<dbReference type="AlphaFoldDB" id="A0A1Q2CIZ2"/>
<dbReference type="InterPro" id="IPR011032">
    <property type="entry name" value="GroES-like_sf"/>
</dbReference>
<keyword evidence="1" id="KW-0560">Oxidoreductase</keyword>
<dbReference type="SUPFAM" id="SSF50129">
    <property type="entry name" value="GroES-like"/>
    <property type="match status" value="1"/>
</dbReference>
<dbReference type="EMBL" id="CP019605">
    <property type="protein sequence ID" value="AQP46096.1"/>
    <property type="molecule type" value="Genomic_DNA"/>
</dbReference>
<dbReference type="STRING" id="1610493.RPIT_08900"/>
<dbReference type="PANTHER" id="PTHR43189:SF1">
    <property type="entry name" value="ZINC-TYPE ALCOHOL DEHYDROGENASE-LIKE PROTEIN C1198.01"/>
    <property type="match status" value="1"/>
</dbReference>
<dbReference type="SUPFAM" id="SSF51735">
    <property type="entry name" value="NAD(P)-binding Rossmann-fold domains"/>
    <property type="match status" value="1"/>
</dbReference>
<dbReference type="InterPro" id="IPR013154">
    <property type="entry name" value="ADH-like_N"/>
</dbReference>
<feature type="domain" description="Alcohol dehydrogenase-like N-terminal" evidence="2">
    <location>
        <begin position="31"/>
        <end position="150"/>
    </location>
</feature>
<evidence type="ECO:0000313" key="4">
    <source>
        <dbReference type="Proteomes" id="UP000188324"/>
    </source>
</evidence>
<accession>A0A1Q2CIZ2</accession>
<organism evidence="3 4">
    <name type="scientific">Tessaracoccus flavus</name>
    <dbReference type="NCBI Taxonomy" id="1610493"/>
    <lineage>
        <taxon>Bacteria</taxon>
        <taxon>Bacillati</taxon>
        <taxon>Actinomycetota</taxon>
        <taxon>Actinomycetes</taxon>
        <taxon>Propionibacteriales</taxon>
        <taxon>Propionibacteriaceae</taxon>
        <taxon>Tessaracoccus</taxon>
    </lineage>
</organism>
<reference evidence="3 4" key="1">
    <citation type="journal article" date="2016" name="Int. J. Syst. Evol. Microbiol.">
        <title>Tessaracoccus flavus sp. nov., isolated from the drainage system of a lindane-producing factory.</title>
        <authorList>
            <person name="Kumari R."/>
            <person name="Singh P."/>
            <person name="Schumann P."/>
            <person name="Lal R."/>
        </authorList>
    </citation>
    <scope>NUCLEOTIDE SEQUENCE [LARGE SCALE GENOMIC DNA]</scope>
    <source>
        <strain evidence="3 4">RP1T</strain>
    </source>
</reference>
<proteinExistence type="predicted"/>
<dbReference type="Gene3D" id="3.40.50.720">
    <property type="entry name" value="NAD(P)-binding Rossmann-like Domain"/>
    <property type="match status" value="1"/>
</dbReference>
<gene>
    <name evidence="3" type="ORF">RPIT_08900</name>
</gene>
<dbReference type="GO" id="GO:0016491">
    <property type="term" value="F:oxidoreductase activity"/>
    <property type="evidence" value="ECO:0007669"/>
    <property type="project" value="UniProtKB-KW"/>
</dbReference>
<evidence type="ECO:0000256" key="1">
    <source>
        <dbReference type="ARBA" id="ARBA00023002"/>
    </source>
</evidence>
<dbReference type="PANTHER" id="PTHR43189">
    <property type="entry name" value="ZINC-TYPE ALCOHOL DEHYDROGENASE-LIKE PROTEIN C1198.01-RELATED"/>
    <property type="match status" value="1"/>
</dbReference>
<dbReference type="Gene3D" id="3.90.180.10">
    <property type="entry name" value="Medium-chain alcohol dehydrogenases, catalytic domain"/>
    <property type="match status" value="2"/>
</dbReference>